<evidence type="ECO:0000256" key="1">
    <source>
        <dbReference type="SAM" id="MobiDB-lite"/>
    </source>
</evidence>
<gene>
    <name evidence="3" type="ORF">AB1207_02265</name>
</gene>
<name>A0ABV3P1T4_9ACTN</name>
<feature type="compositionally biased region" description="Low complexity" evidence="1">
    <location>
        <begin position="310"/>
        <end position="320"/>
    </location>
</feature>
<sequence length="782" mass="78773">MGPVLPDTGSASTAGARAVSDRIGAHRLALHAAWLLRRGLGLLLLLSLVLVVAAAPAQAASDTGTGRAPVVLVGFSGVRWTDVSTTATPALASMTSGAIGTVAVRSVFTAACPVDGWLGLSAGRRATAFDGTDHEHEDAACAPVADPVGGVQPDFTRYRQIAEDGTFDAVPGTLGQALADGGATTLSIGPGAGIALARTDGSLGDHLSLSSCKYTAPAVVGEDVQRALESGTDVVVVDAGTVRDPADLPARESAPTTSRATQVAAVDAAVAAVQQAVDDSTGAEATTVLAVSLADSGKTPHLQYAAATGPRPASGSSSDSARGDYRGLLGSRATREQGIVQTTDLTPTVLALALGSDHGTAGLVGAPVTSTDAGLSAAQRREKVEDLDAAAQAVQPLVAPFFVLWGATQLVLYAVGALALRRGWGGSAGRRRILRGLRTVAVLYGSVGASTFLANTIPWWRAGSSVGAHLLAVTGAVALYATLVTALALLGPWRRGALGPVGFVGFTTAAVLAVDCATGSRLITSSLNGEQPVVAGRFYGLGNQEFALFATGSLLFAVAVADHLVRAGRRRAAVAVVAVVGVAATFVDGVLGSDFGGPPALLPAFGLLALVVGGVRATARRVVLLLGATVLVLVAISVADWLRPADDQTHLGRFVQSVLDGGAWLVIGRKAVQNAQILSDSWLLVLLLGPAAVFLAVALARPAVLGASGAAVLQRAYDQHPVLRPGLASLLVLLAIGFAANDSGTVVPAVGAMLAVPLLIALLTRVLEVPAALLPDPAPAVD</sequence>
<reference evidence="3 4" key="1">
    <citation type="submission" date="2024-07" db="EMBL/GenBank/DDBJ databases">
        <authorList>
            <person name="Thanompreechachai J."/>
            <person name="Duangmal K."/>
        </authorList>
    </citation>
    <scope>NUCLEOTIDE SEQUENCE [LARGE SCALE GENOMIC DNA]</scope>
    <source>
        <strain evidence="3 4">KCTC 19886</strain>
    </source>
</reference>
<comment type="caution">
    <text evidence="3">The sequence shown here is derived from an EMBL/GenBank/DDBJ whole genome shotgun (WGS) entry which is preliminary data.</text>
</comment>
<feature type="transmembrane region" description="Helical" evidence="2">
    <location>
        <begin position="497"/>
        <end position="514"/>
    </location>
</feature>
<protein>
    <recommendedName>
        <fullName evidence="5">Alkaline phosphatase</fullName>
    </recommendedName>
</protein>
<feature type="transmembrane region" description="Helical" evidence="2">
    <location>
        <begin position="682"/>
        <end position="700"/>
    </location>
</feature>
<feature type="transmembrane region" description="Helical" evidence="2">
    <location>
        <begin position="466"/>
        <end position="490"/>
    </location>
</feature>
<organism evidence="3 4">
    <name type="scientific">Kineococcus endophyticus</name>
    <dbReference type="NCBI Taxonomy" id="1181883"/>
    <lineage>
        <taxon>Bacteria</taxon>
        <taxon>Bacillati</taxon>
        <taxon>Actinomycetota</taxon>
        <taxon>Actinomycetes</taxon>
        <taxon>Kineosporiales</taxon>
        <taxon>Kineosporiaceae</taxon>
        <taxon>Kineococcus</taxon>
    </lineage>
</organism>
<feature type="transmembrane region" description="Helical" evidence="2">
    <location>
        <begin position="597"/>
        <end position="615"/>
    </location>
</feature>
<feature type="transmembrane region" description="Helical" evidence="2">
    <location>
        <begin position="721"/>
        <end position="740"/>
    </location>
</feature>
<evidence type="ECO:0008006" key="5">
    <source>
        <dbReference type="Google" id="ProtNLM"/>
    </source>
</evidence>
<dbReference type="RefSeq" id="WP_367636170.1">
    <property type="nucleotide sequence ID" value="NZ_JBFNQN010000002.1"/>
</dbReference>
<feature type="transmembrane region" description="Helical" evidence="2">
    <location>
        <begin position="746"/>
        <end position="767"/>
    </location>
</feature>
<evidence type="ECO:0000313" key="4">
    <source>
        <dbReference type="Proteomes" id="UP001555826"/>
    </source>
</evidence>
<feature type="transmembrane region" description="Helical" evidence="2">
    <location>
        <begin position="546"/>
        <end position="565"/>
    </location>
</feature>
<feature type="transmembrane region" description="Helical" evidence="2">
    <location>
        <begin position="397"/>
        <end position="420"/>
    </location>
</feature>
<keyword evidence="2" id="KW-1133">Transmembrane helix</keyword>
<feature type="transmembrane region" description="Helical" evidence="2">
    <location>
        <begin position="441"/>
        <end position="460"/>
    </location>
</feature>
<feature type="transmembrane region" description="Helical" evidence="2">
    <location>
        <begin position="572"/>
        <end position="591"/>
    </location>
</feature>
<evidence type="ECO:0000256" key="2">
    <source>
        <dbReference type="SAM" id="Phobius"/>
    </source>
</evidence>
<feature type="transmembrane region" description="Helical" evidence="2">
    <location>
        <begin position="622"/>
        <end position="642"/>
    </location>
</feature>
<dbReference type="EMBL" id="JBFNQN010000002">
    <property type="protein sequence ID" value="MEW9263563.1"/>
    <property type="molecule type" value="Genomic_DNA"/>
</dbReference>
<keyword evidence="2" id="KW-0812">Transmembrane</keyword>
<proteinExistence type="predicted"/>
<evidence type="ECO:0000313" key="3">
    <source>
        <dbReference type="EMBL" id="MEW9263563.1"/>
    </source>
</evidence>
<feature type="region of interest" description="Disordered" evidence="1">
    <location>
        <begin position="303"/>
        <end position="326"/>
    </location>
</feature>
<keyword evidence="4" id="KW-1185">Reference proteome</keyword>
<keyword evidence="2" id="KW-0472">Membrane</keyword>
<accession>A0ABV3P1T4</accession>
<dbReference type="Proteomes" id="UP001555826">
    <property type="component" value="Unassembled WGS sequence"/>
</dbReference>